<feature type="region of interest" description="Disordered" evidence="1">
    <location>
        <begin position="1"/>
        <end position="24"/>
    </location>
</feature>
<name>B6UF16_MAIZE</name>
<organism evidence="2">
    <name type="scientific">Zea mays</name>
    <name type="common">Maize</name>
    <dbReference type="NCBI Taxonomy" id="4577"/>
    <lineage>
        <taxon>Eukaryota</taxon>
        <taxon>Viridiplantae</taxon>
        <taxon>Streptophyta</taxon>
        <taxon>Embryophyta</taxon>
        <taxon>Tracheophyta</taxon>
        <taxon>Spermatophyta</taxon>
        <taxon>Magnoliopsida</taxon>
        <taxon>Liliopsida</taxon>
        <taxon>Poales</taxon>
        <taxon>Poaceae</taxon>
        <taxon>PACMAD clade</taxon>
        <taxon>Panicoideae</taxon>
        <taxon>Andropogonodae</taxon>
        <taxon>Andropogoneae</taxon>
        <taxon>Tripsacinae</taxon>
        <taxon>Zea</taxon>
    </lineage>
</organism>
<protein>
    <submittedName>
        <fullName evidence="2">Uncharacterized protein</fullName>
    </submittedName>
</protein>
<dbReference type="ExpressionAtlas" id="B6UF16">
    <property type="expression patterns" value="baseline and differential"/>
</dbReference>
<reference evidence="2" key="1">
    <citation type="journal article" date="2009" name="Plant Mol. Biol.">
        <title>Insights into corn genes derived from large-scale cDNA sequencing.</title>
        <authorList>
            <person name="Alexandrov N.N."/>
            <person name="Brover V.V."/>
            <person name="Freidin S."/>
            <person name="Troukhan M.E."/>
            <person name="Tatarinova T.V."/>
            <person name="Zhang H."/>
            <person name="Swaller T.J."/>
            <person name="Lu Y.P."/>
            <person name="Bouck J."/>
            <person name="Flavell R.B."/>
            <person name="Feldmann K.A."/>
        </authorList>
    </citation>
    <scope>NUCLEOTIDE SEQUENCE</scope>
</reference>
<accession>B6UF16</accession>
<dbReference type="EMBL" id="EU975831">
    <property type="protein sequence ID" value="ACG47949.1"/>
    <property type="molecule type" value="mRNA"/>
</dbReference>
<dbReference type="AlphaFoldDB" id="B6UF16"/>
<evidence type="ECO:0000313" key="2">
    <source>
        <dbReference type="EMBL" id="ACG47949.1"/>
    </source>
</evidence>
<sequence length="84" mass="8526">MEAAAAAAAAAPAPAGERDPEHHHGCLAVRTSLPRCAIGAGGGSSLPGSSDETSCGSPRWIGRGLSCVNDEHVVRSPVAYTWKM</sequence>
<proteinExistence type="evidence at transcript level"/>
<evidence type="ECO:0000256" key="1">
    <source>
        <dbReference type="SAM" id="MobiDB-lite"/>
    </source>
</evidence>
<feature type="compositionally biased region" description="Low complexity" evidence="1">
    <location>
        <begin position="1"/>
        <end position="15"/>
    </location>
</feature>